<dbReference type="AlphaFoldDB" id="A0A223CZ74"/>
<dbReference type="GO" id="GO:0043190">
    <property type="term" value="C:ATP-binding cassette (ABC) transporter complex"/>
    <property type="evidence" value="ECO:0007669"/>
    <property type="project" value="TreeGrafter"/>
</dbReference>
<comment type="similarity">
    <text evidence="2">Belongs to the ABC transporter superfamily.</text>
</comment>
<accession>A0A223CZ74</accession>
<keyword evidence="4" id="KW-1003">Cell membrane</keyword>
<dbReference type="InterPro" id="IPR003593">
    <property type="entry name" value="AAA+_ATPase"/>
</dbReference>
<dbReference type="OrthoDB" id="501320at2"/>
<dbReference type="PANTHER" id="PTHR43553">
    <property type="entry name" value="HEAVY METAL TRANSPORTER"/>
    <property type="match status" value="1"/>
</dbReference>
<dbReference type="RefSeq" id="WP_094235685.1">
    <property type="nucleotide sequence ID" value="NZ_CP022657.1"/>
</dbReference>
<evidence type="ECO:0000256" key="1">
    <source>
        <dbReference type="ARBA" id="ARBA00004202"/>
    </source>
</evidence>
<evidence type="ECO:0000256" key="7">
    <source>
        <dbReference type="ARBA" id="ARBA00022967"/>
    </source>
</evidence>
<dbReference type="PANTHER" id="PTHR43553:SF19">
    <property type="entry name" value="HMP_THIAMINE IMPORT ATP-BINDING PROTEIN YKOD-RELATED"/>
    <property type="match status" value="1"/>
</dbReference>
<dbReference type="InterPro" id="IPR050095">
    <property type="entry name" value="ECF_ABC_transporter_ATP-bd"/>
</dbReference>
<evidence type="ECO:0000313" key="10">
    <source>
        <dbReference type="EMBL" id="ASS74433.1"/>
    </source>
</evidence>
<dbReference type="InterPro" id="IPR015856">
    <property type="entry name" value="ABC_transpr_CbiO/EcfA_su"/>
</dbReference>
<keyword evidence="7" id="KW-1278">Translocase</keyword>
<evidence type="ECO:0000256" key="6">
    <source>
        <dbReference type="ARBA" id="ARBA00022840"/>
    </source>
</evidence>
<comment type="subcellular location">
    <subcellularLocation>
        <location evidence="1">Cell membrane</location>
        <topology evidence="1">Peripheral membrane protein</topology>
    </subcellularLocation>
</comment>
<evidence type="ECO:0000259" key="9">
    <source>
        <dbReference type="PROSITE" id="PS50893"/>
    </source>
</evidence>
<dbReference type="Proteomes" id="UP000214688">
    <property type="component" value="Chromosome"/>
</dbReference>
<name>A0A223CZ74_9BACL</name>
<keyword evidence="3" id="KW-0813">Transport</keyword>
<dbReference type="CDD" id="cd03225">
    <property type="entry name" value="ABC_cobalt_CbiO_domain1"/>
    <property type="match status" value="2"/>
</dbReference>
<dbReference type="NCBIfam" id="NF010167">
    <property type="entry name" value="PRK13648.1"/>
    <property type="match status" value="2"/>
</dbReference>
<evidence type="ECO:0000313" key="11">
    <source>
        <dbReference type="Proteomes" id="UP000214688"/>
    </source>
</evidence>
<feature type="domain" description="ABC transporter" evidence="9">
    <location>
        <begin position="6"/>
        <end position="246"/>
    </location>
</feature>
<dbReference type="GO" id="GO:0016887">
    <property type="term" value="F:ATP hydrolysis activity"/>
    <property type="evidence" value="ECO:0007669"/>
    <property type="project" value="InterPro"/>
</dbReference>
<evidence type="ECO:0000256" key="3">
    <source>
        <dbReference type="ARBA" id="ARBA00022448"/>
    </source>
</evidence>
<proteinExistence type="inferred from homology"/>
<keyword evidence="8" id="KW-0472">Membrane</keyword>
<organism evidence="10 11">
    <name type="scientific">Tumebacillus algifaecis</name>
    <dbReference type="NCBI Taxonomy" id="1214604"/>
    <lineage>
        <taxon>Bacteria</taxon>
        <taxon>Bacillati</taxon>
        <taxon>Bacillota</taxon>
        <taxon>Bacilli</taxon>
        <taxon>Bacillales</taxon>
        <taxon>Alicyclobacillaceae</taxon>
        <taxon>Tumebacillus</taxon>
    </lineage>
</organism>
<dbReference type="SMART" id="SM00382">
    <property type="entry name" value="AAA"/>
    <property type="match status" value="2"/>
</dbReference>
<dbReference type="PROSITE" id="PS50893">
    <property type="entry name" value="ABC_TRANSPORTER_2"/>
    <property type="match status" value="2"/>
</dbReference>
<evidence type="ECO:0000256" key="8">
    <source>
        <dbReference type="ARBA" id="ARBA00023136"/>
    </source>
</evidence>
<dbReference type="Pfam" id="PF00005">
    <property type="entry name" value="ABC_tran"/>
    <property type="match status" value="2"/>
</dbReference>
<reference evidence="10 11" key="1">
    <citation type="journal article" date="2015" name="Int. J. Syst. Evol. Microbiol.">
        <title>Tumebacillus algifaecis sp. nov., isolated from decomposing algal scum.</title>
        <authorList>
            <person name="Wu Y.F."/>
            <person name="Zhang B."/>
            <person name="Xing P."/>
            <person name="Wu Q.L."/>
            <person name="Liu S.J."/>
        </authorList>
    </citation>
    <scope>NUCLEOTIDE SEQUENCE [LARGE SCALE GENOMIC DNA]</scope>
    <source>
        <strain evidence="10 11">THMBR28</strain>
    </source>
</reference>
<evidence type="ECO:0000256" key="4">
    <source>
        <dbReference type="ARBA" id="ARBA00022475"/>
    </source>
</evidence>
<dbReference type="PROSITE" id="PS00211">
    <property type="entry name" value="ABC_TRANSPORTER_1"/>
    <property type="match status" value="2"/>
</dbReference>
<dbReference type="Gene3D" id="3.40.50.300">
    <property type="entry name" value="P-loop containing nucleotide triphosphate hydrolases"/>
    <property type="match status" value="2"/>
</dbReference>
<feature type="domain" description="ABC transporter" evidence="9">
    <location>
        <begin position="311"/>
        <end position="546"/>
    </location>
</feature>
<keyword evidence="6" id="KW-0067">ATP-binding</keyword>
<keyword evidence="11" id="KW-1185">Reference proteome</keyword>
<dbReference type="KEGG" id="tab:CIG75_05140"/>
<dbReference type="EMBL" id="CP022657">
    <property type="protein sequence ID" value="ASS74433.1"/>
    <property type="molecule type" value="Genomic_DNA"/>
</dbReference>
<protein>
    <recommendedName>
        <fullName evidence="9">ABC transporter domain-containing protein</fullName>
    </recommendedName>
</protein>
<dbReference type="InterPro" id="IPR003439">
    <property type="entry name" value="ABC_transporter-like_ATP-bd"/>
</dbReference>
<dbReference type="InterPro" id="IPR017871">
    <property type="entry name" value="ABC_transporter-like_CS"/>
</dbReference>
<dbReference type="GO" id="GO:0005524">
    <property type="term" value="F:ATP binding"/>
    <property type="evidence" value="ECO:0007669"/>
    <property type="project" value="UniProtKB-KW"/>
</dbReference>
<dbReference type="GO" id="GO:0042626">
    <property type="term" value="F:ATPase-coupled transmembrane transporter activity"/>
    <property type="evidence" value="ECO:0007669"/>
    <property type="project" value="TreeGrafter"/>
</dbReference>
<evidence type="ECO:0000256" key="5">
    <source>
        <dbReference type="ARBA" id="ARBA00022741"/>
    </source>
</evidence>
<dbReference type="SUPFAM" id="SSF52540">
    <property type="entry name" value="P-loop containing nucleoside triphosphate hydrolases"/>
    <property type="match status" value="2"/>
</dbReference>
<sequence>MASSDLRLTKLTYYYPDTDRPALDDLTWGVERGEFVVLAGPSGCGKSTMLRALNGLVPEFYGGKIAGTATFRGVNLTDFPERGIARHIGMVFQDPEKQLVMSEVEREIAFGLENLRIPQAEMRRRVAEVMSFFDLTPLRRHKTADLSGGEKQKVAIASVMALQPDVLLLDEPTSQLDPGTAQEILDLIKRLNEELGLTVILVEQRLDRVLHLADRVTVMYGGRIEYDGDPLGFAHHAADRRNELLSPVTKLFVEAGSPHRPLTVKAARQLVTAQFPPQPLAPTPVEKNGWAASVRNWLGARNRQEEPPVILRAKDVRFAYPEGEDVLKGINLAIGQGRLTAMLGANGTGKSTLFRHFSSLVKPTAGKVEIDGRNSKDLDPADLAGVIGYLSQNPSDYLFHDTLWQECQFSRQLIGLPTTGEEAEREIGAILSSLGLLEQKDRNPRDLSGGERQRAALATVLVQQPKLLLLDEPTRGLDSGQKENLGKWLHSYLLQGGTVLLITHDVEFAAEYADWVVLIDDGIVAAEGTPQQMLTRGMFYAPQVGRIFRGVAEHVVTLQDGIQLLRQGGTSE</sequence>
<dbReference type="InterPro" id="IPR027417">
    <property type="entry name" value="P-loop_NTPase"/>
</dbReference>
<evidence type="ECO:0000256" key="2">
    <source>
        <dbReference type="ARBA" id="ARBA00005417"/>
    </source>
</evidence>
<gene>
    <name evidence="10" type="ORF">CIG75_05140</name>
</gene>
<keyword evidence="5" id="KW-0547">Nucleotide-binding</keyword>